<dbReference type="OrthoDB" id="10444484at2759"/>
<keyword evidence="2" id="KW-1185">Reference proteome</keyword>
<proteinExistence type="predicted"/>
<reference evidence="1 2" key="1">
    <citation type="submission" date="2017-03" db="EMBL/GenBank/DDBJ databases">
        <title>Genome Survey of Euroglyphus maynei.</title>
        <authorList>
            <person name="Arlian L.G."/>
            <person name="Morgan M.S."/>
            <person name="Rider S.D."/>
        </authorList>
    </citation>
    <scope>NUCLEOTIDE SEQUENCE [LARGE SCALE GENOMIC DNA]</scope>
    <source>
        <strain evidence="1">Arlian Lab</strain>
        <tissue evidence="1">Whole body</tissue>
    </source>
</reference>
<organism evidence="1 2">
    <name type="scientific">Euroglyphus maynei</name>
    <name type="common">Mayne's house dust mite</name>
    <dbReference type="NCBI Taxonomy" id="6958"/>
    <lineage>
        <taxon>Eukaryota</taxon>
        <taxon>Metazoa</taxon>
        <taxon>Ecdysozoa</taxon>
        <taxon>Arthropoda</taxon>
        <taxon>Chelicerata</taxon>
        <taxon>Arachnida</taxon>
        <taxon>Acari</taxon>
        <taxon>Acariformes</taxon>
        <taxon>Sarcoptiformes</taxon>
        <taxon>Astigmata</taxon>
        <taxon>Psoroptidia</taxon>
        <taxon>Analgoidea</taxon>
        <taxon>Pyroglyphidae</taxon>
        <taxon>Pyroglyphinae</taxon>
        <taxon>Euroglyphus</taxon>
    </lineage>
</organism>
<evidence type="ECO:0000313" key="2">
    <source>
        <dbReference type="Proteomes" id="UP000194236"/>
    </source>
</evidence>
<name>A0A1Y3BME0_EURMA</name>
<accession>A0A1Y3BME0</accession>
<dbReference type="Proteomes" id="UP000194236">
    <property type="component" value="Unassembled WGS sequence"/>
</dbReference>
<dbReference type="EMBL" id="MUJZ01019010">
    <property type="protein sequence ID" value="OTF80295.1"/>
    <property type="molecule type" value="Genomic_DNA"/>
</dbReference>
<evidence type="ECO:0000313" key="1">
    <source>
        <dbReference type="EMBL" id="OTF80295.1"/>
    </source>
</evidence>
<protein>
    <submittedName>
        <fullName evidence="1">Uncharacterized protein</fullName>
    </submittedName>
</protein>
<dbReference type="AlphaFoldDB" id="A0A1Y3BME0"/>
<gene>
    <name evidence="1" type="ORF">BLA29_005999</name>
</gene>
<sequence>MVSDECPLHDAISLARSSSTTDHLRLNNVTIARIYQNVSELLKEIGGGRGDSILVHLNQTSTNASTLALIVKNEASSTANNKQDMDQQFRMFYVQLADEPAATNGYRLYLKMFIDTFRHQINNVMTTVWSPVTAISKYWRPNYNSQQQQQQNNDQHSINNAFKTFTLPIILRAIDLPSSEQRIIEIEQFEPEQSKSVGNNESKVTIEGTIVQQVAKRILMRAISVFKGHLWAQLPKISSSMLRTGNNGIGVFITDKGVRINLIGEQKSNGDVELYEKKPIE</sequence>
<comment type="caution">
    <text evidence="1">The sequence shown here is derived from an EMBL/GenBank/DDBJ whole genome shotgun (WGS) entry which is preliminary data.</text>
</comment>